<evidence type="ECO:0000313" key="2">
    <source>
        <dbReference type="Proteomes" id="UP001501251"/>
    </source>
</evidence>
<evidence type="ECO:0000313" key="1">
    <source>
        <dbReference type="EMBL" id="GAA4208332.1"/>
    </source>
</evidence>
<dbReference type="Proteomes" id="UP001501251">
    <property type="component" value="Unassembled WGS sequence"/>
</dbReference>
<keyword evidence="2" id="KW-1185">Reference proteome</keyword>
<sequence length="158" mass="16460">MFDVVAPGLGESFDDQWVKAAGRVPRGGELPVVYLAGPQGDRREVPWPQGAGGEDERDPIMAVGAAGRYPRDGDEVFGGQAQAGFLAGFASRGGRALAVVGAAGELPAGITCEFAMCRVFVPSNVGRRPSGCRFFAPSNVGLAPCWLDHRLEGALCPS</sequence>
<dbReference type="EMBL" id="BAABAQ010000018">
    <property type="protein sequence ID" value="GAA4208332.1"/>
    <property type="molecule type" value="Genomic_DNA"/>
</dbReference>
<name>A0ABP8BKM9_9ACTN</name>
<reference evidence="2" key="1">
    <citation type="journal article" date="2019" name="Int. J. Syst. Evol. Microbiol.">
        <title>The Global Catalogue of Microorganisms (GCM) 10K type strain sequencing project: providing services to taxonomists for standard genome sequencing and annotation.</title>
        <authorList>
            <consortium name="The Broad Institute Genomics Platform"/>
            <consortium name="The Broad Institute Genome Sequencing Center for Infectious Disease"/>
            <person name="Wu L."/>
            <person name="Ma J."/>
        </authorList>
    </citation>
    <scope>NUCLEOTIDE SEQUENCE [LARGE SCALE GENOMIC DNA]</scope>
    <source>
        <strain evidence="2">JCM 17388</strain>
    </source>
</reference>
<gene>
    <name evidence="1" type="ORF">GCM10022252_73340</name>
</gene>
<proteinExistence type="predicted"/>
<organism evidence="1 2">
    <name type="scientific">Streptosporangium oxazolinicum</name>
    <dbReference type="NCBI Taxonomy" id="909287"/>
    <lineage>
        <taxon>Bacteria</taxon>
        <taxon>Bacillati</taxon>
        <taxon>Actinomycetota</taxon>
        <taxon>Actinomycetes</taxon>
        <taxon>Streptosporangiales</taxon>
        <taxon>Streptosporangiaceae</taxon>
        <taxon>Streptosporangium</taxon>
    </lineage>
</organism>
<protein>
    <submittedName>
        <fullName evidence="1">Uncharacterized protein</fullName>
    </submittedName>
</protein>
<accession>A0ABP8BKM9</accession>
<comment type="caution">
    <text evidence="1">The sequence shown here is derived from an EMBL/GenBank/DDBJ whole genome shotgun (WGS) entry which is preliminary data.</text>
</comment>